<keyword evidence="2 5" id="KW-0812">Transmembrane</keyword>
<name>A0AAW4XD48_RHORH</name>
<dbReference type="InterPro" id="IPR009908">
    <property type="entry name" value="Methylamine_util_MauE"/>
</dbReference>
<feature type="transmembrane region" description="Helical" evidence="5">
    <location>
        <begin position="46"/>
        <end position="67"/>
    </location>
</feature>
<comment type="subcellular location">
    <subcellularLocation>
        <location evidence="1">Membrane</location>
        <topology evidence="1">Multi-pass membrane protein</topology>
    </subcellularLocation>
</comment>
<reference evidence="7" key="1">
    <citation type="submission" date="2021-11" db="EMBL/GenBank/DDBJ databases">
        <title>Development of a sustainable strategy for remediation of hydrocarbon-contaminated territories based on the waste exchange concept.</title>
        <authorList>
            <person name="Elkin A."/>
        </authorList>
    </citation>
    <scope>NUCLEOTIDE SEQUENCE</scope>
    <source>
        <strain evidence="7">IEGM 757</strain>
    </source>
</reference>
<accession>A0AAW4XD48</accession>
<evidence type="ECO:0000313" key="8">
    <source>
        <dbReference type="Proteomes" id="UP001198630"/>
    </source>
</evidence>
<dbReference type="Proteomes" id="UP001198630">
    <property type="component" value="Unassembled WGS sequence"/>
</dbReference>
<evidence type="ECO:0000256" key="4">
    <source>
        <dbReference type="ARBA" id="ARBA00023136"/>
    </source>
</evidence>
<keyword evidence="4 5" id="KW-0472">Membrane</keyword>
<dbReference type="Pfam" id="PF07291">
    <property type="entry name" value="MauE"/>
    <property type="match status" value="1"/>
</dbReference>
<dbReference type="AlphaFoldDB" id="A0AAW4XD48"/>
<evidence type="ECO:0000256" key="1">
    <source>
        <dbReference type="ARBA" id="ARBA00004141"/>
    </source>
</evidence>
<protein>
    <submittedName>
        <fullName evidence="7">DoxX family membrane protein</fullName>
    </submittedName>
</protein>
<proteinExistence type="predicted"/>
<dbReference type="RefSeq" id="WP_120279808.1">
    <property type="nucleotide sequence ID" value="NZ_CP027557.1"/>
</dbReference>
<evidence type="ECO:0000259" key="6">
    <source>
        <dbReference type="Pfam" id="PF07291"/>
    </source>
</evidence>
<comment type="caution">
    <text evidence="7">The sequence shown here is derived from an EMBL/GenBank/DDBJ whole genome shotgun (WGS) entry which is preliminary data.</text>
</comment>
<dbReference type="EMBL" id="JAJNCO010000003">
    <property type="protein sequence ID" value="MCD2110849.1"/>
    <property type="molecule type" value="Genomic_DNA"/>
</dbReference>
<organism evidence="7 8">
    <name type="scientific">Rhodococcus rhodochrous</name>
    <dbReference type="NCBI Taxonomy" id="1829"/>
    <lineage>
        <taxon>Bacteria</taxon>
        <taxon>Bacillati</taxon>
        <taxon>Actinomycetota</taxon>
        <taxon>Actinomycetes</taxon>
        <taxon>Mycobacteriales</taxon>
        <taxon>Nocardiaceae</taxon>
        <taxon>Rhodococcus</taxon>
    </lineage>
</organism>
<keyword evidence="3 5" id="KW-1133">Transmembrane helix</keyword>
<evidence type="ECO:0000256" key="3">
    <source>
        <dbReference type="ARBA" id="ARBA00022989"/>
    </source>
</evidence>
<gene>
    <name evidence="7" type="ORF">LQ384_07040</name>
</gene>
<feature type="domain" description="Methylamine utilisation protein MauE" evidence="6">
    <location>
        <begin position="6"/>
        <end position="137"/>
    </location>
</feature>
<dbReference type="GO" id="GO:0030416">
    <property type="term" value="P:methylamine metabolic process"/>
    <property type="evidence" value="ECO:0007669"/>
    <property type="project" value="InterPro"/>
</dbReference>
<sequence length="163" mass="17094">MWVGLVSTLARYGLAAVWLVSGWVKFSDPTQTVVAVRAYQIFPTDWVRPFAAVFPVLELALGSILLVGLATRSAALVSALGLVALVAAIASAWARGLSIDCGCFGGGGVVEGVDGRDYAIEIARDVGFLAMSIWLVVRPRTWFALGPGSRAALSATPQPSMAE</sequence>
<dbReference type="GO" id="GO:0016020">
    <property type="term" value="C:membrane"/>
    <property type="evidence" value="ECO:0007669"/>
    <property type="project" value="UniProtKB-SubCell"/>
</dbReference>
<evidence type="ECO:0000256" key="5">
    <source>
        <dbReference type="SAM" id="Phobius"/>
    </source>
</evidence>
<evidence type="ECO:0000313" key="7">
    <source>
        <dbReference type="EMBL" id="MCD2110849.1"/>
    </source>
</evidence>
<feature type="transmembrane region" description="Helical" evidence="5">
    <location>
        <begin position="74"/>
        <end position="94"/>
    </location>
</feature>
<evidence type="ECO:0000256" key="2">
    <source>
        <dbReference type="ARBA" id="ARBA00022692"/>
    </source>
</evidence>